<feature type="compositionally biased region" description="Basic and acidic residues" evidence="1">
    <location>
        <begin position="68"/>
        <end position="79"/>
    </location>
</feature>
<feature type="region of interest" description="Disordered" evidence="1">
    <location>
        <begin position="44"/>
        <end position="93"/>
    </location>
</feature>
<feature type="compositionally biased region" description="Basic residues" evidence="1">
    <location>
        <begin position="157"/>
        <end position="171"/>
    </location>
</feature>
<comment type="caution">
    <text evidence="2">The sequence shown here is derived from an EMBL/GenBank/DDBJ whole genome shotgun (WGS) entry which is preliminary data.</text>
</comment>
<gene>
    <name evidence="2" type="ORF">RFI_03933</name>
</gene>
<evidence type="ECO:0000313" key="2">
    <source>
        <dbReference type="EMBL" id="ETO33174.1"/>
    </source>
</evidence>
<accession>X6P511</accession>
<sequence length="585" mass="66607">MTIAVRATAIISDTPTETETETEMVMETQDETETEIALKNEATITNANNNNNNNILTSNADNNSNDNDNEKKPEKKESLETTTTKMSQEKKKPERILYQEDALKIFTQFETGTKNQNGIHLSRACEVYKVAWELAEENGRVLPSRVRNHFKQVLPSKKTRLQNKKNARPRRATSNGTKTNPSSPSPNSSPVPAPIPSPSPSPSPSPASTAISSRSAAPRKSTKEQIFSIGKHHHPHLHHHHHHHGYHASKHSNDNNVVDSNFFIRRNSARAHLIGSDLAQIKHQKELEKKKLFFFKKRNVLFINEAKEEKIAADVVESVISNSSPPTLQLKTETTIESEHATIDTNANANKSTADEIKVETTEDDVNGQDQSPNTQVVVTSPVRPRRMSKTEQQIADFEKMMSLDTNRTTEEDVDLSVHRRNEVLFVILIILLKQERKGRGEEESSFFIFLTHLRIRSMTENVPMLSDSLINGYIDSFDDREDSISVADREESMSTYGAHYPYTQADKDKVFVNNCDFLITKPKLNKDNNHSKQIYIYYFVRSTYYFSYCVYGIDIQKKCIKMKIIRHEMLLKKKIQPTAKKLIS</sequence>
<feature type="region of interest" description="Disordered" evidence="1">
    <location>
        <begin position="362"/>
        <end position="391"/>
    </location>
</feature>
<feature type="compositionally biased region" description="Polar residues" evidence="1">
    <location>
        <begin position="368"/>
        <end position="379"/>
    </location>
</feature>
<evidence type="ECO:0000256" key="1">
    <source>
        <dbReference type="SAM" id="MobiDB-lite"/>
    </source>
</evidence>
<protein>
    <submittedName>
        <fullName evidence="2">Uncharacterized protein</fullName>
    </submittedName>
</protein>
<name>X6P511_RETFI</name>
<feature type="compositionally biased region" description="Pro residues" evidence="1">
    <location>
        <begin position="183"/>
        <end position="205"/>
    </location>
</feature>
<reference evidence="2 3" key="1">
    <citation type="journal article" date="2013" name="Curr. Biol.">
        <title>The Genome of the Foraminiferan Reticulomyxa filosa.</title>
        <authorList>
            <person name="Glockner G."/>
            <person name="Hulsmann N."/>
            <person name="Schleicher M."/>
            <person name="Noegel A.A."/>
            <person name="Eichinger L."/>
            <person name="Gallinger C."/>
            <person name="Pawlowski J."/>
            <person name="Sierra R."/>
            <person name="Euteneuer U."/>
            <person name="Pillet L."/>
            <person name="Moustafa A."/>
            <person name="Platzer M."/>
            <person name="Groth M."/>
            <person name="Szafranski K."/>
            <person name="Schliwa M."/>
        </authorList>
    </citation>
    <scope>NUCLEOTIDE SEQUENCE [LARGE SCALE GENOMIC DNA]</scope>
</reference>
<dbReference type="AlphaFoldDB" id="X6P511"/>
<feature type="compositionally biased region" description="Low complexity" evidence="1">
    <location>
        <begin position="206"/>
        <end position="219"/>
    </location>
</feature>
<proteinExistence type="predicted"/>
<organism evidence="2 3">
    <name type="scientific">Reticulomyxa filosa</name>
    <dbReference type="NCBI Taxonomy" id="46433"/>
    <lineage>
        <taxon>Eukaryota</taxon>
        <taxon>Sar</taxon>
        <taxon>Rhizaria</taxon>
        <taxon>Retaria</taxon>
        <taxon>Foraminifera</taxon>
        <taxon>Monothalamids</taxon>
        <taxon>Reticulomyxidae</taxon>
        <taxon>Reticulomyxa</taxon>
    </lineage>
</organism>
<dbReference type="Proteomes" id="UP000023152">
    <property type="component" value="Unassembled WGS sequence"/>
</dbReference>
<feature type="compositionally biased region" description="Low complexity" evidence="1">
    <location>
        <begin position="44"/>
        <end position="66"/>
    </location>
</feature>
<keyword evidence="3" id="KW-1185">Reference proteome</keyword>
<feature type="region of interest" description="Disordered" evidence="1">
    <location>
        <begin position="152"/>
        <end position="253"/>
    </location>
</feature>
<dbReference type="EMBL" id="ASPP01003618">
    <property type="protein sequence ID" value="ETO33174.1"/>
    <property type="molecule type" value="Genomic_DNA"/>
</dbReference>
<evidence type="ECO:0000313" key="3">
    <source>
        <dbReference type="Proteomes" id="UP000023152"/>
    </source>
</evidence>
<feature type="compositionally biased region" description="Basic residues" evidence="1">
    <location>
        <begin position="230"/>
        <end position="250"/>
    </location>
</feature>